<evidence type="ECO:0000313" key="2">
    <source>
        <dbReference type="EMBL" id="WIX99166.1"/>
    </source>
</evidence>
<name>A0A9Y2JKP5_9PSEU</name>
<gene>
    <name evidence="2" type="ORF">QRX60_34660</name>
</gene>
<evidence type="ECO:0000259" key="1">
    <source>
        <dbReference type="Pfam" id="PF14065"/>
    </source>
</evidence>
<dbReference type="InterPro" id="IPR025351">
    <property type="entry name" value="Pvc16_N"/>
</dbReference>
<dbReference type="AlphaFoldDB" id="A0A9Y2JKP5"/>
<dbReference type="Pfam" id="PF14065">
    <property type="entry name" value="Pvc16_N"/>
    <property type="match status" value="1"/>
</dbReference>
<dbReference type="EMBL" id="CP127295">
    <property type="protein sequence ID" value="WIX99166.1"/>
    <property type="molecule type" value="Genomic_DNA"/>
</dbReference>
<reference evidence="2 3" key="1">
    <citation type="submission" date="2023-06" db="EMBL/GenBank/DDBJ databases">
        <authorList>
            <person name="Oyuntsetseg B."/>
            <person name="Kim S.B."/>
        </authorList>
    </citation>
    <scope>NUCLEOTIDE SEQUENCE [LARGE SCALE GENOMIC DNA]</scope>
    <source>
        <strain evidence="2 3">4-36</strain>
    </source>
</reference>
<organism evidence="2 3">
    <name type="scientific">Amycolatopsis mongoliensis</name>
    <dbReference type="NCBI Taxonomy" id="715475"/>
    <lineage>
        <taxon>Bacteria</taxon>
        <taxon>Bacillati</taxon>
        <taxon>Actinomycetota</taxon>
        <taxon>Actinomycetes</taxon>
        <taxon>Pseudonocardiales</taxon>
        <taxon>Pseudonocardiaceae</taxon>
        <taxon>Amycolatopsis</taxon>
    </lineage>
</organism>
<sequence length="409" mass="43822">MSNYLAVAQATEALRLFLARRVQADVPFAVQVLAQKPFTEPPAEPTITVFLYEVVPNASARNLDAPTRSADGTLLTRPQAAIDLHYLISFYGHDTELQPQKLLGSVVRHLHTDAALLTEDLEAAAASPALLGGDLAASPQRVRLTPTKLDVDDLYKLWTMLIQVPYALSVLYAGTLVLLDGDGVPAAGKPVLRRNVRAVAGGRPVLDRVLSRPGGSTTPPQEGPVPRGFDVVLKGDQLGGDGVTVELGDLLVTPSEVREDTVVFRFPEDPPDRELPPGIHPVAVVQDVTFPDGSTRRAFESNTVPVLRQPSVLDVAVADGVVTAGLDLPVRDDQRVVLLLDELDPPADRKAASYRFPAPVPLGPRPDERQVVVATTGVLPADYLVRVQVDGVRSRTADDLRTPSAHVGA</sequence>
<accession>A0A9Y2JKP5</accession>
<dbReference type="RefSeq" id="WP_285995649.1">
    <property type="nucleotide sequence ID" value="NZ_CP127295.1"/>
</dbReference>
<dbReference type="Proteomes" id="UP001239397">
    <property type="component" value="Chromosome"/>
</dbReference>
<feature type="domain" description="Pvc16 N-terminal" evidence="1">
    <location>
        <begin position="11"/>
        <end position="192"/>
    </location>
</feature>
<protein>
    <submittedName>
        <fullName evidence="2">DUF4255 domain-containing protein</fullName>
    </submittedName>
</protein>
<evidence type="ECO:0000313" key="3">
    <source>
        <dbReference type="Proteomes" id="UP001239397"/>
    </source>
</evidence>
<proteinExistence type="predicted"/>
<keyword evidence="3" id="KW-1185">Reference proteome</keyword>
<dbReference type="KEGG" id="amog:QRX60_34660"/>